<gene>
    <name evidence="1" type="ORF">J2Z64_000093</name>
</gene>
<dbReference type="EMBL" id="JAGGMB010000001">
    <property type="protein sequence ID" value="MBP2075882.1"/>
    <property type="molecule type" value="Genomic_DNA"/>
</dbReference>
<proteinExistence type="predicted"/>
<evidence type="ECO:0000313" key="1">
    <source>
        <dbReference type="EMBL" id="MBP2075882.1"/>
    </source>
</evidence>
<keyword evidence="2" id="KW-1185">Reference proteome</keyword>
<protein>
    <submittedName>
        <fullName evidence="1">Sporulation protein YlmC with PRC-barrel domain</fullName>
    </submittedName>
</protein>
<sequence length="299" mass="34951">MSQCFIELLAILNELWIFTVSIFNEHFTIGNIVGLSAVIIAINTLNFSKRSFIVKDSYDPLLKKLKENNKVGLYNTDRYEIDFITEFKQSYIHAAFGKKEQNLMNEIIENANFINQFKNVADIRAKQALEEILSAELPKWKSDSLEFLYVDVKVTKDLFSNIINKKALKAAYFMGEIEIVCWIGRKYVNILNEDIYYDESKGLTLDTYLRENTKKSNISEEMHQLDEVTYFLDSLEEKINDKFIEKTEFNIVKKKADSLTKDINKLSYILNESAKELIIPYYKIKKIGSAILFWRRSND</sequence>
<accession>A0A9X1CE50</accession>
<evidence type="ECO:0000313" key="2">
    <source>
        <dbReference type="Proteomes" id="UP001138793"/>
    </source>
</evidence>
<organism evidence="1 2">
    <name type="scientific">Oceanobacillus polygoni</name>
    <dbReference type="NCBI Taxonomy" id="1235259"/>
    <lineage>
        <taxon>Bacteria</taxon>
        <taxon>Bacillati</taxon>
        <taxon>Bacillota</taxon>
        <taxon>Bacilli</taxon>
        <taxon>Bacillales</taxon>
        <taxon>Bacillaceae</taxon>
        <taxon>Oceanobacillus</taxon>
    </lineage>
</organism>
<dbReference type="AlphaFoldDB" id="A0A9X1CE50"/>
<dbReference type="Proteomes" id="UP001138793">
    <property type="component" value="Unassembled WGS sequence"/>
</dbReference>
<dbReference type="RefSeq" id="WP_149474096.1">
    <property type="nucleotide sequence ID" value="NZ_JAGGMB010000001.1"/>
</dbReference>
<name>A0A9X1CE50_9BACI</name>
<comment type="caution">
    <text evidence="1">The sequence shown here is derived from an EMBL/GenBank/DDBJ whole genome shotgun (WGS) entry which is preliminary data.</text>
</comment>
<dbReference type="OrthoDB" id="9826316at2"/>
<reference evidence="1" key="1">
    <citation type="submission" date="2021-03" db="EMBL/GenBank/DDBJ databases">
        <title>Genomic Encyclopedia of Type Strains, Phase IV (KMG-IV): sequencing the most valuable type-strain genomes for metagenomic binning, comparative biology and taxonomic classification.</title>
        <authorList>
            <person name="Goeker M."/>
        </authorList>
    </citation>
    <scope>NUCLEOTIDE SEQUENCE</scope>
    <source>
        <strain evidence="1">DSM 107338</strain>
    </source>
</reference>